<dbReference type="SUPFAM" id="SSF103481">
    <property type="entry name" value="Multidrug resistance efflux transporter EmrE"/>
    <property type="match status" value="1"/>
</dbReference>
<feature type="transmembrane region" description="Helical" evidence="1">
    <location>
        <begin position="6"/>
        <end position="25"/>
    </location>
</feature>
<evidence type="ECO:0000313" key="3">
    <source>
        <dbReference type="EMBL" id="KKW41727.1"/>
    </source>
</evidence>
<feature type="transmembrane region" description="Helical" evidence="1">
    <location>
        <begin position="32"/>
        <end position="53"/>
    </location>
</feature>
<reference evidence="3 4" key="1">
    <citation type="journal article" date="2015" name="Nature">
        <title>rRNA introns, odd ribosomes, and small enigmatic genomes across a large radiation of phyla.</title>
        <authorList>
            <person name="Brown C.T."/>
            <person name="Hug L.A."/>
            <person name="Thomas B.C."/>
            <person name="Sharon I."/>
            <person name="Castelle C.J."/>
            <person name="Singh A."/>
            <person name="Wilkins M.J."/>
            <person name="Williams K.H."/>
            <person name="Banfield J.F."/>
        </authorList>
    </citation>
    <scope>NUCLEOTIDE SEQUENCE [LARGE SCALE GENOMIC DNA]</scope>
</reference>
<feature type="transmembrane region" description="Helical" evidence="1">
    <location>
        <begin position="236"/>
        <end position="257"/>
    </location>
</feature>
<keyword evidence="1" id="KW-1133">Transmembrane helix</keyword>
<dbReference type="GO" id="GO:0016020">
    <property type="term" value="C:membrane"/>
    <property type="evidence" value="ECO:0007669"/>
    <property type="project" value="InterPro"/>
</dbReference>
<keyword evidence="1" id="KW-0472">Membrane</keyword>
<evidence type="ECO:0000313" key="4">
    <source>
        <dbReference type="Proteomes" id="UP000033870"/>
    </source>
</evidence>
<dbReference type="Pfam" id="PF00892">
    <property type="entry name" value="EamA"/>
    <property type="match status" value="1"/>
</dbReference>
<protein>
    <submittedName>
        <fullName evidence="3">Conserved hypothetical membrane protein, DUF6 family</fullName>
    </submittedName>
</protein>
<dbReference type="InterPro" id="IPR037185">
    <property type="entry name" value="EmrE-like"/>
</dbReference>
<proteinExistence type="predicted"/>
<feature type="transmembrane region" description="Helical" evidence="1">
    <location>
        <begin position="174"/>
        <end position="198"/>
    </location>
</feature>
<dbReference type="AlphaFoldDB" id="A0A0G2AKG3"/>
<feature type="transmembrane region" description="Helical" evidence="1">
    <location>
        <begin position="65"/>
        <end position="82"/>
    </location>
</feature>
<sequence length="298" mass="32984">MLWIPLALGAHALWGLACIGDKFIVGNRIKNIFVYFVLTDIIGLFSLALLPFIDFAWPEWAVMRWVILAGVGYTLGIICYFKALEIEEVSRINIWWNLIPLFTLGLAWVTIGEKLNSGQLLALTLLLGGAILASLHFGGRQVVFSRALFWMVLACLESAGYVVMVRYITQYVSFSSLFVLISVIKLLVSLVFFAWRPFRRDFTATVKSMSAPLFGMVAAATFIDYAGILLNQWALSLGPAALVLSLEGFQALFVFAVSALISRYRPEALREETDRRNLLLKLAATACVAAGVIVLAFA</sequence>
<dbReference type="Gene3D" id="1.10.3730.20">
    <property type="match status" value="1"/>
</dbReference>
<comment type="caution">
    <text evidence="3">The sequence shown here is derived from an EMBL/GenBank/DDBJ whole genome shotgun (WGS) entry which is preliminary data.</text>
</comment>
<feature type="domain" description="EamA" evidence="2">
    <location>
        <begin position="2"/>
        <end position="134"/>
    </location>
</feature>
<evidence type="ECO:0000259" key="2">
    <source>
        <dbReference type="Pfam" id="PF00892"/>
    </source>
</evidence>
<feature type="transmembrane region" description="Helical" evidence="1">
    <location>
        <begin position="278"/>
        <end position="297"/>
    </location>
</feature>
<dbReference type="EMBL" id="LCRX01000014">
    <property type="protein sequence ID" value="KKW41727.1"/>
    <property type="molecule type" value="Genomic_DNA"/>
</dbReference>
<evidence type="ECO:0000256" key="1">
    <source>
        <dbReference type="SAM" id="Phobius"/>
    </source>
</evidence>
<feature type="transmembrane region" description="Helical" evidence="1">
    <location>
        <begin position="210"/>
        <end position="230"/>
    </location>
</feature>
<organism evidence="3 4">
    <name type="scientific">Candidatus Magasanikbacteria bacterium GW2011_GWA2_56_11</name>
    <dbReference type="NCBI Taxonomy" id="1619044"/>
    <lineage>
        <taxon>Bacteria</taxon>
        <taxon>Candidatus Magasanikiibacteriota</taxon>
    </lineage>
</organism>
<feature type="transmembrane region" description="Helical" evidence="1">
    <location>
        <begin position="117"/>
        <end position="135"/>
    </location>
</feature>
<feature type="transmembrane region" description="Helical" evidence="1">
    <location>
        <begin position="147"/>
        <end position="168"/>
    </location>
</feature>
<keyword evidence="1" id="KW-0812">Transmembrane</keyword>
<gene>
    <name evidence="3" type="ORF">UY92_C0014G0052</name>
</gene>
<name>A0A0G2AKG3_9BACT</name>
<dbReference type="Proteomes" id="UP000033870">
    <property type="component" value="Unassembled WGS sequence"/>
</dbReference>
<dbReference type="STRING" id="1619044.UY92_C0014G0052"/>
<feature type="transmembrane region" description="Helical" evidence="1">
    <location>
        <begin position="94"/>
        <end position="111"/>
    </location>
</feature>
<accession>A0A0G2AKG3</accession>
<dbReference type="InterPro" id="IPR000620">
    <property type="entry name" value="EamA_dom"/>
</dbReference>